<evidence type="ECO:0000256" key="3">
    <source>
        <dbReference type="ARBA" id="ARBA00022448"/>
    </source>
</evidence>
<keyword evidence="11" id="KW-0406">Ion transport</keyword>
<evidence type="ECO:0000256" key="6">
    <source>
        <dbReference type="ARBA" id="ARBA00022692"/>
    </source>
</evidence>
<name>A0A7V3E8C5_9BACT</name>
<dbReference type="InterPro" id="IPR036163">
    <property type="entry name" value="HMA_dom_sf"/>
</dbReference>
<dbReference type="InterPro" id="IPR021993">
    <property type="entry name" value="ATPase-cat-bd"/>
</dbReference>
<feature type="transmembrane region" description="Helical" evidence="13">
    <location>
        <begin position="211"/>
        <end position="232"/>
    </location>
</feature>
<keyword evidence="8" id="KW-0460">Magnesium</keyword>
<accession>A0A7V3E8C5</accession>
<keyword evidence="10 13" id="KW-1133">Transmembrane helix</keyword>
<dbReference type="GO" id="GO:0043682">
    <property type="term" value="F:P-type divalent copper transporter activity"/>
    <property type="evidence" value="ECO:0007669"/>
    <property type="project" value="TreeGrafter"/>
</dbReference>
<feature type="transmembrane region" description="Helical" evidence="13">
    <location>
        <begin position="244"/>
        <end position="261"/>
    </location>
</feature>
<evidence type="ECO:0000256" key="7">
    <source>
        <dbReference type="ARBA" id="ARBA00022723"/>
    </source>
</evidence>
<feature type="transmembrane region" description="Helical" evidence="13">
    <location>
        <begin position="176"/>
        <end position="199"/>
    </location>
</feature>
<feature type="transmembrane region" description="Helical" evidence="13">
    <location>
        <begin position="426"/>
        <end position="444"/>
    </location>
</feature>
<dbReference type="InterPro" id="IPR059000">
    <property type="entry name" value="ATPase_P-type_domA"/>
</dbReference>
<dbReference type="InterPro" id="IPR008250">
    <property type="entry name" value="ATPase_P-typ_transduc_dom_A_sf"/>
</dbReference>
<sequence length="801" mass="90023">MNYSEVNSTKLICYHCGQDCPDDSIHIGDKSFCCNGCKTVYEILNQNQLCNYYNFESNPGISPATVSDKKYDYLNEPDVIDKLVDFRDDKISSLTFYIPQMHCSSCIWLLENLYKLNSAVVLSKVNFVRKELSVRFLHDRLSLKELVKLLASIGYEPQISLDSVDSKKEKDQNRHLYYKIGIAGFCFGNIMLFSFPEYFSIDIADSFLKRFFSYLNLILALPVFFYSASDYFISAYKGLRKKIINIDVPISLGIMVLFLRSSYEVLFNVGPGYFDSMAGLVFFLLIGKILQEKTYDALNFERDYKAYFPLSVTIKQNETEKSFPVSKLMIGNRILIRKNEIIPADSILINGEGIIDYSFVTGESNPVHKVSGEMIFAGGRQVGGAIELEVIKEVSQSYLTRLWNNDTFNKIGESYFTRFSNTVSKYFTIVVLLIAIISGVYWLSFDLPTAIHVFTSVLIVACPCALALSTPFTLGNAMRILGRNKFYLKNSSVIEEMAKVNEIVFDKTGTITESGKAYIIFEGKVLTPFEQKLVKSLVRNSTHPLSKRIYDSLEVNEIFPVTGFEEKFGLGISATIYGHQIKLGSSKFVGIESMQEDNLQTKIYLSIDDQVVGKFIIANSYREGIDSVIKNLSEHYHLSLLSGDNEGERLTLENFFGKNSNLNFRQSPEDKLIYIKQQQSKGKKVLMLGDGLNDAGALSKSDVGIAVTDDISNFSPACDAILHGSELKKIPRFMQYARDSIKVIKSGFAISFFYNVIGLSFAVNALLSPLIAAVLMPLSSISVVAYATFMTNIFGKKRGLS</sequence>
<evidence type="ECO:0000259" key="15">
    <source>
        <dbReference type="Pfam" id="PF12156"/>
    </source>
</evidence>
<dbReference type="PRINTS" id="PR00119">
    <property type="entry name" value="CATATPASE"/>
</dbReference>
<dbReference type="Gene3D" id="3.40.50.1000">
    <property type="entry name" value="HAD superfamily/HAD-like"/>
    <property type="match status" value="1"/>
</dbReference>
<feature type="transmembrane region" description="Helical" evidence="13">
    <location>
        <begin position="743"/>
        <end position="763"/>
    </location>
</feature>
<dbReference type="InterPro" id="IPR001757">
    <property type="entry name" value="P_typ_ATPase"/>
</dbReference>
<dbReference type="SUPFAM" id="SSF81653">
    <property type="entry name" value="Calcium ATPase, transduction domain A"/>
    <property type="match status" value="1"/>
</dbReference>
<comment type="caution">
    <text evidence="16">The sequence shown here is derived from an EMBL/GenBank/DDBJ whole genome shotgun (WGS) entry which is preliminary data.</text>
</comment>
<comment type="subcellular location">
    <subcellularLocation>
        <location evidence="1">Cell membrane</location>
        <topology evidence="1">Multi-pass membrane protein</topology>
    </subcellularLocation>
</comment>
<dbReference type="InterPro" id="IPR023214">
    <property type="entry name" value="HAD_sf"/>
</dbReference>
<keyword evidence="9" id="KW-1278">Translocase</keyword>
<evidence type="ECO:0000256" key="1">
    <source>
        <dbReference type="ARBA" id="ARBA00004651"/>
    </source>
</evidence>
<dbReference type="Pfam" id="PF00702">
    <property type="entry name" value="Hydrolase"/>
    <property type="match status" value="1"/>
</dbReference>
<evidence type="ECO:0000256" key="5">
    <source>
        <dbReference type="ARBA" id="ARBA00022553"/>
    </source>
</evidence>
<evidence type="ECO:0000256" key="8">
    <source>
        <dbReference type="ARBA" id="ARBA00022842"/>
    </source>
</evidence>
<dbReference type="PROSITE" id="PS00154">
    <property type="entry name" value="ATPASE_E1_E2"/>
    <property type="match status" value="1"/>
</dbReference>
<dbReference type="InterPro" id="IPR036412">
    <property type="entry name" value="HAD-like_sf"/>
</dbReference>
<dbReference type="NCBIfam" id="TIGR01494">
    <property type="entry name" value="ATPase_P-type"/>
    <property type="match status" value="1"/>
</dbReference>
<keyword evidence="6 13" id="KW-0812">Transmembrane</keyword>
<feature type="domain" description="Putative metal-binding" evidence="15">
    <location>
        <begin position="13"/>
        <end position="86"/>
    </location>
</feature>
<dbReference type="InterPro" id="IPR023299">
    <property type="entry name" value="ATPase_P-typ_cyto_dom_N"/>
</dbReference>
<keyword evidence="5" id="KW-0597">Phosphoprotein</keyword>
<feature type="transmembrane region" description="Helical" evidence="13">
    <location>
        <begin position="450"/>
        <end position="474"/>
    </location>
</feature>
<keyword evidence="16" id="KW-0378">Hydrolase</keyword>
<dbReference type="Gene3D" id="2.70.150.10">
    <property type="entry name" value="Calcium-transporting ATPase, cytoplasmic transduction domain A"/>
    <property type="match status" value="1"/>
</dbReference>
<dbReference type="PRINTS" id="PR00943">
    <property type="entry name" value="CUATPASE"/>
</dbReference>
<evidence type="ECO:0000256" key="13">
    <source>
        <dbReference type="SAM" id="Phobius"/>
    </source>
</evidence>
<dbReference type="GO" id="GO:0005886">
    <property type="term" value="C:plasma membrane"/>
    <property type="evidence" value="ECO:0007669"/>
    <property type="project" value="UniProtKB-SubCell"/>
</dbReference>
<keyword evidence="3" id="KW-0813">Transport</keyword>
<dbReference type="GO" id="GO:0005507">
    <property type="term" value="F:copper ion binding"/>
    <property type="evidence" value="ECO:0007669"/>
    <property type="project" value="TreeGrafter"/>
</dbReference>
<dbReference type="AlphaFoldDB" id="A0A7V3E8C5"/>
<dbReference type="Pfam" id="PF00122">
    <property type="entry name" value="E1-E2_ATPase"/>
    <property type="match status" value="1"/>
</dbReference>
<dbReference type="PANTHER" id="PTHR43520">
    <property type="entry name" value="ATP7, ISOFORM B"/>
    <property type="match status" value="1"/>
</dbReference>
<evidence type="ECO:0000256" key="10">
    <source>
        <dbReference type="ARBA" id="ARBA00022989"/>
    </source>
</evidence>
<feature type="transmembrane region" description="Helical" evidence="13">
    <location>
        <begin position="273"/>
        <end position="290"/>
    </location>
</feature>
<dbReference type="SUPFAM" id="SSF55008">
    <property type="entry name" value="HMA, heavy metal-associated domain"/>
    <property type="match status" value="1"/>
</dbReference>
<keyword evidence="7" id="KW-0479">Metal-binding</keyword>
<comment type="similarity">
    <text evidence="2">Belongs to the cation transport ATPase (P-type) (TC 3.A.3) family. Type IB subfamily.</text>
</comment>
<dbReference type="PANTHER" id="PTHR43520:SF5">
    <property type="entry name" value="CATION-TRANSPORTING P-TYPE ATPASE-RELATED"/>
    <property type="match status" value="1"/>
</dbReference>
<dbReference type="SUPFAM" id="SSF81665">
    <property type="entry name" value="Calcium ATPase, transmembrane domain M"/>
    <property type="match status" value="1"/>
</dbReference>
<proteinExistence type="inferred from homology"/>
<evidence type="ECO:0000259" key="14">
    <source>
        <dbReference type="Pfam" id="PF00122"/>
    </source>
</evidence>
<evidence type="ECO:0000256" key="2">
    <source>
        <dbReference type="ARBA" id="ARBA00006024"/>
    </source>
</evidence>
<dbReference type="GO" id="GO:0016887">
    <property type="term" value="F:ATP hydrolysis activity"/>
    <property type="evidence" value="ECO:0007669"/>
    <property type="project" value="InterPro"/>
</dbReference>
<dbReference type="Gene3D" id="3.30.70.100">
    <property type="match status" value="1"/>
</dbReference>
<dbReference type="Pfam" id="PF12156">
    <property type="entry name" value="ATPase-cat_bd"/>
    <property type="match status" value="1"/>
</dbReference>
<dbReference type="InterPro" id="IPR023298">
    <property type="entry name" value="ATPase_P-typ_TM_dom_sf"/>
</dbReference>
<feature type="domain" description="P-type ATPase A" evidence="14">
    <location>
        <begin position="309"/>
        <end position="403"/>
    </location>
</feature>
<gene>
    <name evidence="16" type="ORF">ENS31_11350</name>
</gene>
<evidence type="ECO:0000256" key="4">
    <source>
        <dbReference type="ARBA" id="ARBA00022475"/>
    </source>
</evidence>
<dbReference type="GO" id="GO:0005524">
    <property type="term" value="F:ATP binding"/>
    <property type="evidence" value="ECO:0007669"/>
    <property type="project" value="InterPro"/>
</dbReference>
<evidence type="ECO:0000256" key="11">
    <source>
        <dbReference type="ARBA" id="ARBA00023065"/>
    </source>
</evidence>
<evidence type="ECO:0000313" key="16">
    <source>
        <dbReference type="EMBL" id="HFI92104.1"/>
    </source>
</evidence>
<dbReference type="InterPro" id="IPR018303">
    <property type="entry name" value="ATPase_P-typ_P_site"/>
</dbReference>
<keyword evidence="12 13" id="KW-0472">Membrane</keyword>
<protein>
    <submittedName>
        <fullName evidence="16">HAD family hydrolase</fullName>
    </submittedName>
</protein>
<dbReference type="Gene3D" id="3.40.1110.10">
    <property type="entry name" value="Calcium-transporting ATPase, cytoplasmic domain N"/>
    <property type="match status" value="1"/>
</dbReference>
<feature type="transmembrane region" description="Helical" evidence="13">
    <location>
        <begin position="769"/>
        <end position="789"/>
    </location>
</feature>
<evidence type="ECO:0000256" key="9">
    <source>
        <dbReference type="ARBA" id="ARBA00022967"/>
    </source>
</evidence>
<evidence type="ECO:0000256" key="12">
    <source>
        <dbReference type="ARBA" id="ARBA00023136"/>
    </source>
</evidence>
<dbReference type="SUPFAM" id="SSF56784">
    <property type="entry name" value="HAD-like"/>
    <property type="match status" value="1"/>
</dbReference>
<dbReference type="EMBL" id="DSUJ01000008">
    <property type="protein sequence ID" value="HFI92104.1"/>
    <property type="molecule type" value="Genomic_DNA"/>
</dbReference>
<organism evidence="16">
    <name type="scientific">Ignavibacterium album</name>
    <dbReference type="NCBI Taxonomy" id="591197"/>
    <lineage>
        <taxon>Bacteria</taxon>
        <taxon>Pseudomonadati</taxon>
        <taxon>Ignavibacteriota</taxon>
        <taxon>Ignavibacteria</taxon>
        <taxon>Ignavibacteriales</taxon>
        <taxon>Ignavibacteriaceae</taxon>
        <taxon>Ignavibacterium</taxon>
    </lineage>
</organism>
<dbReference type="GO" id="GO:0055070">
    <property type="term" value="P:copper ion homeostasis"/>
    <property type="evidence" value="ECO:0007669"/>
    <property type="project" value="TreeGrafter"/>
</dbReference>
<keyword evidence="4" id="KW-1003">Cell membrane</keyword>
<reference evidence="16" key="1">
    <citation type="journal article" date="2020" name="mSystems">
        <title>Genome- and Community-Level Interaction Insights into Carbon Utilization and Element Cycling Functions of Hydrothermarchaeota in Hydrothermal Sediment.</title>
        <authorList>
            <person name="Zhou Z."/>
            <person name="Liu Y."/>
            <person name="Xu W."/>
            <person name="Pan J."/>
            <person name="Luo Z.H."/>
            <person name="Li M."/>
        </authorList>
    </citation>
    <scope>NUCLEOTIDE SEQUENCE [LARGE SCALE GENOMIC DNA]</scope>
    <source>
        <strain evidence="16">SpSt-479</strain>
    </source>
</reference>